<dbReference type="InterPro" id="IPR033585">
    <property type="entry name" value="DRC12-like"/>
</dbReference>
<keyword evidence="4" id="KW-0963">Cytoplasm</keyword>
<comment type="similarity">
    <text evidence="10">Belongs to the DRC12 family.</text>
</comment>
<evidence type="ECO:0000256" key="6">
    <source>
        <dbReference type="ARBA" id="ARBA00023054"/>
    </source>
</evidence>
<evidence type="ECO:0000256" key="2">
    <source>
        <dbReference type="ARBA" id="ARBA00004611"/>
    </source>
</evidence>
<keyword evidence="6 12" id="KW-0175">Coiled coil</keyword>
<evidence type="ECO:0000256" key="4">
    <source>
        <dbReference type="ARBA" id="ARBA00022490"/>
    </source>
</evidence>
<reference evidence="14" key="1">
    <citation type="submission" date="2014-11" db="EMBL/GenBank/DDBJ databases">
        <authorList>
            <person name="Otto D Thomas"/>
            <person name="Naeem Raeece"/>
        </authorList>
    </citation>
    <scope>NUCLEOTIDE SEQUENCE</scope>
</reference>
<evidence type="ECO:0000313" key="14">
    <source>
        <dbReference type="EMBL" id="CEM42051.1"/>
    </source>
</evidence>
<evidence type="ECO:0000256" key="13">
    <source>
        <dbReference type="SAM" id="MobiDB-lite"/>
    </source>
</evidence>
<comment type="function">
    <text evidence="1">Component of the nexin-dynein regulatory complex (N-DRC), a key regulator of ciliary/flagellar motility which maintains the alignment and integrity of the distal axoneme and regulates microtubule sliding in motile axonemes.</text>
</comment>
<comment type="subcellular location">
    <subcellularLocation>
        <location evidence="2">Cytoplasm</location>
        <location evidence="2">Cytoskeleton</location>
        <location evidence="2">Flagellum axoneme</location>
    </subcellularLocation>
</comment>
<protein>
    <recommendedName>
        <fullName evidence="11">Dynein regulatory complex protein 12</fullName>
    </recommendedName>
</protein>
<keyword evidence="7" id="KW-0969">Cilium</keyword>
<proteinExistence type="inferred from homology"/>
<evidence type="ECO:0000256" key="8">
    <source>
        <dbReference type="ARBA" id="ARBA00023212"/>
    </source>
</evidence>
<evidence type="ECO:0000256" key="10">
    <source>
        <dbReference type="ARBA" id="ARBA00044754"/>
    </source>
</evidence>
<feature type="coiled-coil region" evidence="12">
    <location>
        <begin position="26"/>
        <end position="149"/>
    </location>
</feature>
<accession>A0A0G4HDY6</accession>
<comment type="subunit">
    <text evidence="3">Component of the nexin-dynein regulatory complex (N-DRC).</text>
</comment>
<feature type="compositionally biased region" description="Acidic residues" evidence="13">
    <location>
        <begin position="16"/>
        <end position="25"/>
    </location>
</feature>
<dbReference type="EMBL" id="CDMZ01002367">
    <property type="protein sequence ID" value="CEM42051.1"/>
    <property type="molecule type" value="Genomic_DNA"/>
</dbReference>
<name>A0A0G4HDY6_9ALVE</name>
<evidence type="ECO:0000256" key="7">
    <source>
        <dbReference type="ARBA" id="ARBA00023069"/>
    </source>
</evidence>
<dbReference type="VEuPathDB" id="CryptoDB:Cvel_26472"/>
<dbReference type="PANTHER" id="PTHR28656:SF1">
    <property type="entry name" value="COILED-COIL DOMAIN-CONTAINING PROTEIN 153"/>
    <property type="match status" value="1"/>
</dbReference>
<sequence length="216" mass="24347">MAPKKKGKGKKKAEEVEVPLDPDEANIDLENQRLILESQLQKQEEEEQQAMAVERELKGKLEELETNLKEERANTVAVTADMARQFKALQESLIHKISSLETTLTEQKDILDITEHELMEMTREKENEISQHRQRALSLKHDMDEMSAEFADMLRRVFDMMRSQMGMKILEGGDHDHLQSRTQRRLQDITADSLSAGVAPVSVAGGGGGAAEGRPN</sequence>
<keyword evidence="5" id="KW-0282">Flagellum</keyword>
<evidence type="ECO:0000256" key="5">
    <source>
        <dbReference type="ARBA" id="ARBA00022846"/>
    </source>
</evidence>
<feature type="region of interest" description="Disordered" evidence="13">
    <location>
        <begin position="197"/>
        <end position="216"/>
    </location>
</feature>
<evidence type="ECO:0000256" key="12">
    <source>
        <dbReference type="SAM" id="Coils"/>
    </source>
</evidence>
<keyword evidence="8" id="KW-0206">Cytoskeleton</keyword>
<dbReference type="PANTHER" id="PTHR28656">
    <property type="entry name" value="COILED-COIL DOMAIN-CONTAINING PROTEIN 153"/>
    <property type="match status" value="1"/>
</dbReference>
<gene>
    <name evidence="14" type="ORF">Cvel_26472</name>
</gene>
<feature type="compositionally biased region" description="Gly residues" evidence="13">
    <location>
        <begin position="204"/>
        <end position="216"/>
    </location>
</feature>
<dbReference type="PhylomeDB" id="A0A0G4HDY6"/>
<organism evidence="14">
    <name type="scientific">Chromera velia CCMP2878</name>
    <dbReference type="NCBI Taxonomy" id="1169474"/>
    <lineage>
        <taxon>Eukaryota</taxon>
        <taxon>Sar</taxon>
        <taxon>Alveolata</taxon>
        <taxon>Colpodellida</taxon>
        <taxon>Chromeraceae</taxon>
        <taxon>Chromera</taxon>
    </lineage>
</organism>
<evidence type="ECO:0000256" key="3">
    <source>
        <dbReference type="ARBA" id="ARBA00011248"/>
    </source>
</evidence>
<evidence type="ECO:0000256" key="11">
    <source>
        <dbReference type="ARBA" id="ARBA00044800"/>
    </source>
</evidence>
<keyword evidence="9" id="KW-0966">Cell projection</keyword>
<feature type="region of interest" description="Disordered" evidence="13">
    <location>
        <begin position="1"/>
        <end position="25"/>
    </location>
</feature>
<dbReference type="AlphaFoldDB" id="A0A0G4HDY6"/>
<evidence type="ECO:0000256" key="1">
    <source>
        <dbReference type="ARBA" id="ARBA00003029"/>
    </source>
</evidence>
<evidence type="ECO:0000256" key="9">
    <source>
        <dbReference type="ARBA" id="ARBA00023273"/>
    </source>
</evidence>
<feature type="compositionally biased region" description="Basic residues" evidence="13">
    <location>
        <begin position="1"/>
        <end position="11"/>
    </location>
</feature>